<reference evidence="3" key="1">
    <citation type="journal article" date="2019" name="Int. J. Syst. Evol. Microbiol.">
        <title>The Global Catalogue of Microorganisms (GCM) 10K type strain sequencing project: providing services to taxonomists for standard genome sequencing and annotation.</title>
        <authorList>
            <consortium name="The Broad Institute Genomics Platform"/>
            <consortium name="The Broad Institute Genome Sequencing Center for Infectious Disease"/>
            <person name="Wu L."/>
            <person name="Ma J."/>
        </authorList>
    </citation>
    <scope>NUCLEOTIDE SEQUENCE [LARGE SCALE GENOMIC DNA]</scope>
    <source>
        <strain evidence="3">JCM 16673</strain>
    </source>
</reference>
<keyword evidence="1" id="KW-1133">Transmembrane helix</keyword>
<evidence type="ECO:0008006" key="4">
    <source>
        <dbReference type="Google" id="ProtNLM"/>
    </source>
</evidence>
<gene>
    <name evidence="2" type="ORF">GCM10022212_24510</name>
</gene>
<proteinExistence type="predicted"/>
<accession>A0ABP7TGF7</accession>
<keyword evidence="1" id="KW-0472">Membrane</keyword>
<organism evidence="2 3">
    <name type="scientific">Actimicrobium antarcticum</name>
    <dbReference type="NCBI Taxonomy" id="1051899"/>
    <lineage>
        <taxon>Bacteria</taxon>
        <taxon>Pseudomonadati</taxon>
        <taxon>Pseudomonadota</taxon>
        <taxon>Betaproteobacteria</taxon>
        <taxon>Burkholderiales</taxon>
        <taxon>Oxalobacteraceae</taxon>
        <taxon>Actimicrobium</taxon>
    </lineage>
</organism>
<keyword evidence="3" id="KW-1185">Reference proteome</keyword>
<dbReference type="EMBL" id="BAAAZE010000008">
    <property type="protein sequence ID" value="GAA4025735.1"/>
    <property type="molecule type" value="Genomic_DNA"/>
</dbReference>
<protein>
    <recommendedName>
        <fullName evidence="4">Type III effector protein</fullName>
    </recommendedName>
</protein>
<dbReference type="Proteomes" id="UP001501353">
    <property type="component" value="Unassembled WGS sequence"/>
</dbReference>
<evidence type="ECO:0000313" key="3">
    <source>
        <dbReference type="Proteomes" id="UP001501353"/>
    </source>
</evidence>
<comment type="caution">
    <text evidence="2">The sequence shown here is derived from an EMBL/GenBank/DDBJ whole genome shotgun (WGS) entry which is preliminary data.</text>
</comment>
<evidence type="ECO:0000256" key="1">
    <source>
        <dbReference type="SAM" id="Phobius"/>
    </source>
</evidence>
<evidence type="ECO:0000313" key="2">
    <source>
        <dbReference type="EMBL" id="GAA4025735.1"/>
    </source>
</evidence>
<keyword evidence="1" id="KW-0812">Transmembrane</keyword>
<feature type="transmembrane region" description="Helical" evidence="1">
    <location>
        <begin position="306"/>
        <end position="327"/>
    </location>
</feature>
<sequence>MRTRIARLFNTKKVPDLPALKFPAEWATAAGDICQRWIDEQTRHDPGKVSLVALSRMKALDYERRNLPQIHAAQRLLPASATQQDYYQAQIEAFLAAVGEEDPQPMLESFKHAGTGGLHRQHATVGATVSNSLSAAILLAPDPVTRVALVAARLLTQSATSAAVIAAGPRRFRNACAEDVMQLGRADAAPAAKRAPNMLQASLAVMRILKGSEKNLQEMQSAMQALERAQQATTPNPNALRETRQRLELAFARICHQLSVKFNYKAASESAKIEFFGNLRYLLTSYTGFSATLTAGLLAIMTPVFIGAAVTGGLVAGAAALTVAMYLGYQLSTGPSRDGEEKAKRAIVALVKMLEVLSGEDSAGMLSRAKAYSDYLQERKVPRFCKRPARQRIRQAAKTRLLERLAETTRAAPAHAGLDPSANWQAYRSHLDSANAMTANAAQDPTTGPASEQQLAALNAQFSARHQNDFAVKTVVDAWKLPMSIRLNAASRILQGKVARSHKRLLALKPGVFAGTGHGRSGQTIESKRAIDQQKNLMRDHLFDMFNLELALQDLKLSANPDVDSPRRANATGRLAAITDQDVRRLFCGTAEEQVESIRLSKELTAGESERYTHANAGSAFIGIVLNIVVPAVDLGISADKAAGTYGGPKFNDYKFVFVSQAGAQPGAHQSAGDRAAMQGREIQPQLQQTELAEPAPEFDLDIALAGHAMTPADGAAKNAMDGLMQQLCNADVVPRTLRLALTGNALATGDVSGEPVPPSQNVAVNLKPTTAFHSVQYKKNPFVQRFRHISGQLGIIGRQASMSIFGLPAQLLAQRNLNSSRPTLNNAARLTGRVLKLLQLGLPATPAPACFPAEIVPPNTSGLLCLDNEHVIRVPGDAPDQPPRPIHAHRADQQLRTGASYAAGQSPEDARVEDFLLQGIASGQGIFQFVSRRAHHAPERSRETPVIALLEQRCLRPDKPLIGGRYRLESVERTAGKNADDGSDFLRAEVLVIDTWSTALPAAPLRIPITQAGLKFTDRLLRVEQIERASALLDAHNDQCLTPDTPEAADKMVLSFAGIGRNATLITYRVLRDAIARGELTQDTLDAALDAEITANRARRGPGYVHSIEQRNELREALSMLITRRDS</sequence>
<name>A0ABP7TGF7_9BURK</name>
<feature type="transmembrane region" description="Helical" evidence="1">
    <location>
        <begin position="281"/>
        <end position="300"/>
    </location>
</feature>